<dbReference type="GO" id="GO:0009097">
    <property type="term" value="P:isoleucine biosynthetic process"/>
    <property type="evidence" value="ECO:0007669"/>
    <property type="project" value="TreeGrafter"/>
</dbReference>
<evidence type="ECO:0000256" key="3">
    <source>
        <dbReference type="ARBA" id="ARBA00022898"/>
    </source>
</evidence>
<dbReference type="GO" id="GO:0006567">
    <property type="term" value="P:L-threonine catabolic process"/>
    <property type="evidence" value="ECO:0007669"/>
    <property type="project" value="TreeGrafter"/>
</dbReference>
<evidence type="ECO:0000259" key="5">
    <source>
        <dbReference type="PROSITE" id="PS51671"/>
    </source>
</evidence>
<dbReference type="OrthoDB" id="9811476at2"/>
<dbReference type="InterPro" id="IPR044561">
    <property type="entry name" value="ACT_ThrD-II-like"/>
</dbReference>
<dbReference type="HOGENOM" id="CLU_021152_4_1_5"/>
<dbReference type="PANTHER" id="PTHR48078">
    <property type="entry name" value="THREONINE DEHYDRATASE, MITOCHONDRIAL-RELATED"/>
    <property type="match status" value="1"/>
</dbReference>
<organism evidence="6 7">
    <name type="scientific">Pseudoroseomonas cervicalis ATCC 49957</name>
    <dbReference type="NCBI Taxonomy" id="525371"/>
    <lineage>
        <taxon>Bacteria</taxon>
        <taxon>Pseudomonadati</taxon>
        <taxon>Pseudomonadota</taxon>
        <taxon>Alphaproteobacteria</taxon>
        <taxon>Acetobacterales</taxon>
        <taxon>Roseomonadaceae</taxon>
        <taxon>Roseomonas</taxon>
    </lineage>
</organism>
<dbReference type="EMBL" id="ADVL01000159">
    <property type="protein sequence ID" value="EFH12834.1"/>
    <property type="molecule type" value="Genomic_DNA"/>
</dbReference>
<accession>D5RIN0</accession>
<dbReference type="Proteomes" id="UP000005324">
    <property type="component" value="Unassembled WGS sequence"/>
</dbReference>
<dbReference type="GO" id="GO:0004794">
    <property type="term" value="F:threonine deaminase activity"/>
    <property type="evidence" value="ECO:0007669"/>
    <property type="project" value="UniProtKB-EC"/>
</dbReference>
<dbReference type="InterPro" id="IPR050147">
    <property type="entry name" value="Ser/Thr_Dehydratase"/>
</dbReference>
<evidence type="ECO:0000256" key="4">
    <source>
        <dbReference type="ARBA" id="ARBA00023239"/>
    </source>
</evidence>
<dbReference type="InterPro" id="IPR002912">
    <property type="entry name" value="ACT_dom"/>
</dbReference>
<sequence length="418" mass="43183">MAAPGLTGGALAADLPAPATITLADVREAAARIQGAVLRTPTVPAPAIGRVAGCEVWLKLDNLQATGAFKERGAANRLALLSAREKATGVIAMSAGNHAQAVARHASLLGIRATIVMPRFTPATKVVRTESWGAHVVLHGETLAEAAAHAHALALREGLTFIHPYDDPGVMAGQGTMAIEMIEDAPGLDTLVFPVGGGGLLAGCAAAALELNPALKVYGVEVEGYPAMAQRLAGQPVAVGGPTIAEGIAVRDVGERPYALLKRLGIEVLVVPERAVEQGVALLAEGAKLVAEGAGAAGVAALLTYPALFAGRRVGTPVCGGNIDARALSNVLLRQLLRDGRILRLHFDIPDRPGVLSDISKRISDAGGNVIEVKHQQLFGAPTVQSTELELMIEVRDSQQGSAIIAALQAADYMVRRV</sequence>
<dbReference type="InterPro" id="IPR001926">
    <property type="entry name" value="TrpB-like_PALP"/>
</dbReference>
<dbReference type="RefSeq" id="WP_007003999.1">
    <property type="nucleotide sequence ID" value="NZ_GG770778.1"/>
</dbReference>
<dbReference type="SUPFAM" id="SSF53686">
    <property type="entry name" value="Tryptophan synthase beta subunit-like PLP-dependent enzymes"/>
    <property type="match status" value="1"/>
</dbReference>
<dbReference type="PANTHER" id="PTHR48078:SF6">
    <property type="entry name" value="L-THREONINE DEHYDRATASE CATABOLIC TDCB"/>
    <property type="match status" value="1"/>
</dbReference>
<dbReference type="AlphaFoldDB" id="D5RIN0"/>
<dbReference type="FunFam" id="3.40.50.1100:FF:000005">
    <property type="entry name" value="Threonine dehydratase catabolic"/>
    <property type="match status" value="1"/>
</dbReference>
<evidence type="ECO:0000256" key="1">
    <source>
        <dbReference type="ARBA" id="ARBA00001933"/>
    </source>
</evidence>
<keyword evidence="7" id="KW-1185">Reference proteome</keyword>
<reference evidence="6 7" key="1">
    <citation type="submission" date="2010-04" db="EMBL/GenBank/DDBJ databases">
        <authorList>
            <person name="Qin X."/>
            <person name="Bachman B."/>
            <person name="Battles P."/>
            <person name="Bell A."/>
            <person name="Bess C."/>
            <person name="Bickham C."/>
            <person name="Chaboub L."/>
            <person name="Chen D."/>
            <person name="Coyle M."/>
            <person name="Deiros D.R."/>
            <person name="Dinh H."/>
            <person name="Forbes L."/>
            <person name="Fowler G."/>
            <person name="Francisco L."/>
            <person name="Fu Q."/>
            <person name="Gubbala S."/>
            <person name="Hale W."/>
            <person name="Han Y."/>
            <person name="Hemphill L."/>
            <person name="Highlander S.K."/>
            <person name="Hirani K."/>
            <person name="Hogues M."/>
            <person name="Jackson L."/>
            <person name="Jakkamsetti A."/>
            <person name="Javaid M."/>
            <person name="Jiang H."/>
            <person name="Korchina V."/>
            <person name="Kovar C."/>
            <person name="Lara F."/>
            <person name="Lee S."/>
            <person name="Mata R."/>
            <person name="Mathew T."/>
            <person name="Moen C."/>
            <person name="Morales K."/>
            <person name="Munidasa M."/>
            <person name="Nazareth L."/>
            <person name="Ngo R."/>
            <person name="Nguyen L."/>
            <person name="Okwuonu G."/>
            <person name="Ongeri F."/>
            <person name="Patil S."/>
            <person name="Petrosino J."/>
            <person name="Pham C."/>
            <person name="Pham P."/>
            <person name="Pu L.-L."/>
            <person name="Puazo M."/>
            <person name="Raj R."/>
            <person name="Reid J."/>
            <person name="Rouhana J."/>
            <person name="Saada N."/>
            <person name="Shang Y."/>
            <person name="Simmons D."/>
            <person name="Thornton R."/>
            <person name="Warren J."/>
            <person name="Weissenberger G."/>
            <person name="Zhang J."/>
            <person name="Zhang L."/>
            <person name="Zhou C."/>
            <person name="Zhu D."/>
            <person name="Muzny D."/>
            <person name="Worley K."/>
            <person name="Gibbs R."/>
        </authorList>
    </citation>
    <scope>NUCLEOTIDE SEQUENCE [LARGE SCALE GENOMIC DNA]</scope>
    <source>
        <strain evidence="6 7">ATCC 49957</strain>
    </source>
</reference>
<dbReference type="InterPro" id="IPR036052">
    <property type="entry name" value="TrpB-like_PALP_sf"/>
</dbReference>
<dbReference type="EC" id="4.3.1.19" evidence="6"/>
<dbReference type="NCBIfam" id="NF005600">
    <property type="entry name" value="PRK07334.1"/>
    <property type="match status" value="1"/>
</dbReference>
<name>D5RIN0_9PROT</name>
<comment type="cofactor">
    <cofactor evidence="1">
        <name>pyridoxal 5'-phosphate</name>
        <dbReference type="ChEBI" id="CHEBI:597326"/>
    </cofactor>
</comment>
<keyword evidence="3" id="KW-0663">Pyridoxal phosphate</keyword>
<dbReference type="Gene3D" id="3.40.50.1100">
    <property type="match status" value="2"/>
</dbReference>
<dbReference type="Pfam" id="PF13291">
    <property type="entry name" value="ACT_4"/>
    <property type="match status" value="1"/>
</dbReference>
<keyword evidence="4 6" id="KW-0456">Lyase</keyword>
<dbReference type="PROSITE" id="PS51671">
    <property type="entry name" value="ACT"/>
    <property type="match status" value="1"/>
</dbReference>
<dbReference type="CDD" id="cd04886">
    <property type="entry name" value="ACT_ThrD-II-like"/>
    <property type="match status" value="1"/>
</dbReference>
<gene>
    <name evidence="6" type="primary">ilvA</name>
    <name evidence="6" type="ORF">HMPREF0731_0940</name>
</gene>
<comment type="similarity">
    <text evidence="2">Belongs to the serine/threonine dehydratase family.</text>
</comment>
<protein>
    <submittedName>
        <fullName evidence="6">Threonine ammonia-lyase</fullName>
        <ecNumber evidence="6">4.3.1.19</ecNumber>
    </submittedName>
</protein>
<dbReference type="Pfam" id="PF00291">
    <property type="entry name" value="PALP"/>
    <property type="match status" value="1"/>
</dbReference>
<feature type="domain" description="ACT" evidence="5">
    <location>
        <begin position="344"/>
        <end position="418"/>
    </location>
</feature>
<dbReference type="GO" id="GO:0003941">
    <property type="term" value="F:L-serine ammonia-lyase activity"/>
    <property type="evidence" value="ECO:0007669"/>
    <property type="project" value="TreeGrafter"/>
</dbReference>
<proteinExistence type="inferred from homology"/>
<evidence type="ECO:0000313" key="6">
    <source>
        <dbReference type="EMBL" id="EFH12834.1"/>
    </source>
</evidence>
<comment type="caution">
    <text evidence="6">The sequence shown here is derived from an EMBL/GenBank/DDBJ whole genome shotgun (WGS) entry which is preliminary data.</text>
</comment>
<evidence type="ECO:0000313" key="7">
    <source>
        <dbReference type="Proteomes" id="UP000005324"/>
    </source>
</evidence>
<evidence type="ECO:0000256" key="2">
    <source>
        <dbReference type="ARBA" id="ARBA00010869"/>
    </source>
</evidence>
<dbReference type="Gene3D" id="3.30.70.260">
    <property type="match status" value="1"/>
</dbReference>
<dbReference type="CDD" id="cd01562">
    <property type="entry name" value="Thr-dehyd"/>
    <property type="match status" value="1"/>
</dbReference>
<dbReference type="GO" id="GO:0006565">
    <property type="term" value="P:L-serine catabolic process"/>
    <property type="evidence" value="ECO:0007669"/>
    <property type="project" value="TreeGrafter"/>
</dbReference>